<organism evidence="1 2">
    <name type="scientific">Pseudopedobacter saltans</name>
    <dbReference type="NCBI Taxonomy" id="151895"/>
    <lineage>
        <taxon>Bacteria</taxon>
        <taxon>Pseudomonadati</taxon>
        <taxon>Bacteroidota</taxon>
        <taxon>Sphingobacteriia</taxon>
        <taxon>Sphingobacteriales</taxon>
        <taxon>Sphingobacteriaceae</taxon>
        <taxon>Pseudopedobacter</taxon>
    </lineage>
</organism>
<feature type="non-terminal residue" evidence="1">
    <location>
        <position position="117"/>
    </location>
</feature>
<accession>A0A2W5GF78</accession>
<evidence type="ECO:0000313" key="1">
    <source>
        <dbReference type="EMBL" id="PZP40809.1"/>
    </source>
</evidence>
<dbReference type="AlphaFoldDB" id="A0A2W5GF78"/>
<evidence type="ECO:0000313" key="2">
    <source>
        <dbReference type="Proteomes" id="UP000249645"/>
    </source>
</evidence>
<dbReference type="PROSITE" id="PS51257">
    <property type="entry name" value="PROKAR_LIPOPROTEIN"/>
    <property type="match status" value="1"/>
</dbReference>
<dbReference type="Proteomes" id="UP000249645">
    <property type="component" value="Unassembled WGS sequence"/>
</dbReference>
<protein>
    <submittedName>
        <fullName evidence="1">Uncharacterized protein</fullName>
    </submittedName>
</protein>
<sequence length="117" mass="13956">MTNINKIIVFIIAATAIVIISCRKEQQLTPSDIDEYGYHLPQGNHNFDKRIVAYFERWKTYLLYDFSNMDAQWNVTYNDPYYTLVPADTNYVDRQLDLLDSTFFRYYDDSVLLKYLP</sequence>
<proteinExistence type="predicted"/>
<reference evidence="1 2" key="1">
    <citation type="submission" date="2017-11" db="EMBL/GenBank/DDBJ databases">
        <title>Infants hospitalized years apart are colonized by the same room-sourced microbial strains.</title>
        <authorList>
            <person name="Brooks B."/>
            <person name="Olm M.R."/>
            <person name="Firek B.A."/>
            <person name="Baker R."/>
            <person name="Thomas B.C."/>
            <person name="Morowitz M.J."/>
            <person name="Banfield J.F."/>
        </authorList>
    </citation>
    <scope>NUCLEOTIDE SEQUENCE [LARGE SCALE GENOMIC DNA]</scope>
    <source>
        <strain evidence="1">S2_009_000_R2_76</strain>
    </source>
</reference>
<name>A0A2W5GF78_9SPHI</name>
<dbReference type="Gene3D" id="3.40.390.70">
    <property type="match status" value="1"/>
</dbReference>
<dbReference type="EMBL" id="QFOI01000580">
    <property type="protein sequence ID" value="PZP40809.1"/>
    <property type="molecule type" value="Genomic_DNA"/>
</dbReference>
<comment type="caution">
    <text evidence="1">The sequence shown here is derived from an EMBL/GenBank/DDBJ whole genome shotgun (WGS) entry which is preliminary data.</text>
</comment>
<gene>
    <name evidence="1" type="ORF">DI598_19020</name>
</gene>